<keyword evidence="2" id="KW-1185">Reference proteome</keyword>
<accession>A0ACB8BZ69</accession>
<reference evidence="1" key="1">
    <citation type="journal article" date="2021" name="New Phytol.">
        <title>Evolutionary innovations through gain and loss of genes in the ectomycorrhizal Boletales.</title>
        <authorList>
            <person name="Wu G."/>
            <person name="Miyauchi S."/>
            <person name="Morin E."/>
            <person name="Kuo A."/>
            <person name="Drula E."/>
            <person name="Varga T."/>
            <person name="Kohler A."/>
            <person name="Feng B."/>
            <person name="Cao Y."/>
            <person name="Lipzen A."/>
            <person name="Daum C."/>
            <person name="Hundley H."/>
            <person name="Pangilinan J."/>
            <person name="Johnson J."/>
            <person name="Barry K."/>
            <person name="LaButti K."/>
            <person name="Ng V."/>
            <person name="Ahrendt S."/>
            <person name="Min B."/>
            <person name="Choi I.G."/>
            <person name="Park H."/>
            <person name="Plett J.M."/>
            <person name="Magnuson J."/>
            <person name="Spatafora J.W."/>
            <person name="Nagy L.G."/>
            <person name="Henrissat B."/>
            <person name="Grigoriev I.V."/>
            <person name="Yang Z.L."/>
            <person name="Xu J."/>
            <person name="Martin F.M."/>
        </authorList>
    </citation>
    <scope>NUCLEOTIDE SEQUENCE</scope>
    <source>
        <strain evidence="1">KUC20120723A-06</strain>
    </source>
</reference>
<organism evidence="1 2">
    <name type="scientific">Leucogyrophana mollusca</name>
    <dbReference type="NCBI Taxonomy" id="85980"/>
    <lineage>
        <taxon>Eukaryota</taxon>
        <taxon>Fungi</taxon>
        <taxon>Dikarya</taxon>
        <taxon>Basidiomycota</taxon>
        <taxon>Agaricomycotina</taxon>
        <taxon>Agaricomycetes</taxon>
        <taxon>Agaricomycetidae</taxon>
        <taxon>Boletales</taxon>
        <taxon>Boletales incertae sedis</taxon>
        <taxon>Leucogyrophana</taxon>
    </lineage>
</organism>
<protein>
    <submittedName>
        <fullName evidence="1">Co-chaperone Hsc20</fullName>
    </submittedName>
</protein>
<evidence type="ECO:0000313" key="1">
    <source>
        <dbReference type="EMBL" id="KAH7930974.1"/>
    </source>
</evidence>
<sequence length="249" mass="28345">MFRLSSIQALKPLWRRAPTGPRPQLAQPLQRLQRRNFSQPTSQHNIATSLSKTCPSCGTALPTPLPVCPTCRYIARIHPSISFHELFGLPYDPNPFIVDLVLLRRRFLEAQRVSHPDAWATKNDDLRDAALDVSNAVNTAYKTLLTPLHRVEYILRRQGIETEEADQLEDLDLITEVMEAREEIDSIQPGNIERLRSLEGENDAKVQDTMETIKGLIASKDWKEVKTAAVRLKYLQGIQDAIKQRVDNM</sequence>
<dbReference type="EMBL" id="MU266328">
    <property type="protein sequence ID" value="KAH7930974.1"/>
    <property type="molecule type" value="Genomic_DNA"/>
</dbReference>
<proteinExistence type="predicted"/>
<dbReference type="Proteomes" id="UP000790709">
    <property type="component" value="Unassembled WGS sequence"/>
</dbReference>
<comment type="caution">
    <text evidence="1">The sequence shown here is derived from an EMBL/GenBank/DDBJ whole genome shotgun (WGS) entry which is preliminary data.</text>
</comment>
<evidence type="ECO:0000313" key="2">
    <source>
        <dbReference type="Proteomes" id="UP000790709"/>
    </source>
</evidence>
<gene>
    <name evidence="1" type="ORF">BV22DRAFT_1027726</name>
</gene>
<name>A0ACB8BZ69_9AGAM</name>